<dbReference type="EMBL" id="CP048029">
    <property type="protein sequence ID" value="QIK37011.1"/>
    <property type="molecule type" value="Genomic_DNA"/>
</dbReference>
<dbReference type="Proteomes" id="UP000502699">
    <property type="component" value="Chromosome"/>
</dbReference>
<dbReference type="PROSITE" id="PS51257">
    <property type="entry name" value="PROKAR_LIPOPROTEIN"/>
    <property type="match status" value="1"/>
</dbReference>
<keyword evidence="2" id="KW-1185">Reference proteome</keyword>
<accession>A0A6G7VAG9</accession>
<evidence type="ECO:0000313" key="2">
    <source>
        <dbReference type="Proteomes" id="UP000502699"/>
    </source>
</evidence>
<name>A0A6G7VAG9_9GAMM</name>
<organism evidence="1 2">
    <name type="scientific">Caldichromatium japonicum</name>
    <dbReference type="NCBI Taxonomy" id="2699430"/>
    <lineage>
        <taxon>Bacteria</taxon>
        <taxon>Pseudomonadati</taxon>
        <taxon>Pseudomonadota</taxon>
        <taxon>Gammaproteobacteria</taxon>
        <taxon>Chromatiales</taxon>
        <taxon>Chromatiaceae</taxon>
        <taxon>Caldichromatium</taxon>
    </lineage>
</organism>
<evidence type="ECO:0000313" key="1">
    <source>
        <dbReference type="EMBL" id="QIK37011.1"/>
    </source>
</evidence>
<evidence type="ECO:0008006" key="3">
    <source>
        <dbReference type="Google" id="ProtNLM"/>
    </source>
</evidence>
<reference evidence="2" key="1">
    <citation type="submission" date="2020-01" db="EMBL/GenBank/DDBJ databases">
        <title>Caldichromatium gen. nov., sp. nov., a thermophilic purple sulfur bacterium member of the family Chromatiaceae isolated from Nakabusa hot spring, Japan.</title>
        <authorList>
            <person name="Saini M.K."/>
            <person name="Hanada S."/>
            <person name="Tank M."/>
        </authorList>
    </citation>
    <scope>NUCLEOTIDE SEQUENCE [LARGE SCALE GENOMIC DNA]</scope>
    <source>
        <strain evidence="2">No.7</strain>
    </source>
</reference>
<proteinExistence type="predicted"/>
<protein>
    <recommendedName>
        <fullName evidence="3">Lipoprotein</fullName>
    </recommendedName>
</protein>
<dbReference type="KEGG" id="cjap:GWK36_02245"/>
<dbReference type="AlphaFoldDB" id="A0A6G7VAG9"/>
<dbReference type="RefSeq" id="WP_166269711.1">
    <property type="nucleotide sequence ID" value="NZ_CP048029.1"/>
</dbReference>
<gene>
    <name evidence="1" type="ORF">GWK36_02245</name>
</gene>
<sequence>MSSRSYPSGLSACILALLLGGCQFNPLKPTQTPSALEGACAAACESLKNQCAERQRAREQLCQEERVRLADPKRTCQPGSDPLCPQPIDCLGEELTPCTVQYGECTVRCTSSPAEQNKQAG</sequence>